<comment type="caution">
    <text evidence="4">The sequence shown here is derived from an EMBL/GenBank/DDBJ whole genome shotgun (WGS) entry which is preliminary data.</text>
</comment>
<sequence length="317" mass="34626">MTDVRAAVRDPSLPRFQQGPRSQQLLTVLLGDYWFGRSEAIPSAALVDLLGIFDVTPAGARAAIQRLAARGFLVGQREGRQTRYAVHTQSRETLDGHVRALFMSHVPPPWDGTWTVVGFSLPEGATAARRALRDGLRRLHFGNLYDALWIRPGDRSEEVRALADGLAADELPGFDPARLTVFADARLPGGATPSMLDQAFGLAELRAGYQEFCGRWQPMLAEIDGLRARPQEALVTRTSVMAEWRSLVRADPRLPAELLGADDPGLRAYACCSEIYDRLGPAGESAFRRSLSGHDDQLTGLVTHHTFTGSSALIQDG</sequence>
<dbReference type="Gene3D" id="1.20.58.1460">
    <property type="match status" value="1"/>
</dbReference>
<reference evidence="4" key="2">
    <citation type="submission" date="2023-01" db="EMBL/GenBank/DDBJ databases">
        <authorList>
            <person name="Sun Q."/>
            <person name="Evtushenko L."/>
        </authorList>
    </citation>
    <scope>NUCLEOTIDE SEQUENCE</scope>
    <source>
        <strain evidence="4">VKM Ac-1246</strain>
    </source>
</reference>
<organism evidence="4 5">
    <name type="scientific">Nocardioides luteus</name>
    <dbReference type="NCBI Taxonomy" id="1844"/>
    <lineage>
        <taxon>Bacteria</taxon>
        <taxon>Bacillati</taxon>
        <taxon>Actinomycetota</taxon>
        <taxon>Actinomycetes</taxon>
        <taxon>Propionibacteriales</taxon>
        <taxon>Nocardioidaceae</taxon>
        <taxon>Nocardioides</taxon>
    </lineage>
</organism>
<keyword evidence="5" id="KW-1185">Reference proteome</keyword>
<dbReference type="RefSeq" id="WP_189118306.1">
    <property type="nucleotide sequence ID" value="NZ_BMRK01000006.1"/>
</dbReference>
<accession>A0ABQ5T0C5</accession>
<evidence type="ECO:0000259" key="3">
    <source>
        <dbReference type="Pfam" id="PF20803"/>
    </source>
</evidence>
<dbReference type="Gene3D" id="1.10.10.10">
    <property type="entry name" value="Winged helix-like DNA-binding domain superfamily/Winged helix DNA-binding domain"/>
    <property type="match status" value="1"/>
</dbReference>
<evidence type="ECO:0000259" key="2">
    <source>
        <dbReference type="Pfam" id="PF08223"/>
    </source>
</evidence>
<dbReference type="InterPro" id="IPR011965">
    <property type="entry name" value="PaaX_trns_reg"/>
</dbReference>
<dbReference type="EMBL" id="BSEL01000007">
    <property type="protein sequence ID" value="GLJ69892.1"/>
    <property type="molecule type" value="Genomic_DNA"/>
</dbReference>
<dbReference type="Proteomes" id="UP001142292">
    <property type="component" value="Unassembled WGS sequence"/>
</dbReference>
<dbReference type="InterPro" id="IPR036388">
    <property type="entry name" value="WH-like_DNA-bd_sf"/>
</dbReference>
<evidence type="ECO:0000313" key="5">
    <source>
        <dbReference type="Proteomes" id="UP001142292"/>
    </source>
</evidence>
<feature type="domain" description="Transcriptional repressor PaaX-like N-terminal" evidence="1">
    <location>
        <begin position="25"/>
        <end position="85"/>
    </location>
</feature>
<reference evidence="4" key="1">
    <citation type="journal article" date="2014" name="Int. J. Syst. Evol. Microbiol.">
        <title>Complete genome of a new Firmicutes species belonging to the dominant human colonic microbiota ('Ruminococcus bicirculans') reveals two chromosomes and a selective capacity to utilize plant glucans.</title>
        <authorList>
            <consortium name="NISC Comparative Sequencing Program"/>
            <person name="Wegmann U."/>
            <person name="Louis P."/>
            <person name="Goesmann A."/>
            <person name="Henrissat B."/>
            <person name="Duncan S.H."/>
            <person name="Flint H.J."/>
        </authorList>
    </citation>
    <scope>NUCLEOTIDE SEQUENCE</scope>
    <source>
        <strain evidence="4">VKM Ac-1246</strain>
    </source>
</reference>
<dbReference type="Pfam" id="PF20803">
    <property type="entry name" value="PaaX_M"/>
    <property type="match status" value="1"/>
</dbReference>
<feature type="domain" description="Transcriptional repressor PaaX-like C-terminal" evidence="2">
    <location>
        <begin position="201"/>
        <end position="287"/>
    </location>
</feature>
<feature type="domain" description="Transcriptional repressor PaaX-like central Cas2-like" evidence="3">
    <location>
        <begin position="108"/>
        <end position="169"/>
    </location>
</feature>
<gene>
    <name evidence="4" type="primary">paaX</name>
    <name evidence="4" type="ORF">GCM10017579_39280</name>
</gene>
<dbReference type="InterPro" id="IPR013225">
    <property type="entry name" value="PaaX_C"/>
</dbReference>
<protein>
    <submittedName>
        <fullName evidence="4">PaaX family transcriptional regulator</fullName>
    </submittedName>
</protein>
<evidence type="ECO:0000259" key="1">
    <source>
        <dbReference type="Pfam" id="PF07848"/>
    </source>
</evidence>
<proteinExistence type="predicted"/>
<dbReference type="InterPro" id="IPR048846">
    <property type="entry name" value="PaaX-like_central"/>
</dbReference>
<evidence type="ECO:0000313" key="4">
    <source>
        <dbReference type="EMBL" id="GLJ69892.1"/>
    </source>
</evidence>
<dbReference type="PIRSF" id="PIRSF020623">
    <property type="entry name" value="PaaX"/>
    <property type="match status" value="1"/>
</dbReference>
<dbReference type="PANTHER" id="PTHR30319">
    <property type="entry name" value="PHENYLACETIC ACID REGULATOR-RELATED TRANSCRIPTIONAL REPRESSOR"/>
    <property type="match status" value="1"/>
</dbReference>
<name>A0ABQ5T0C5_9ACTN</name>
<dbReference type="Gene3D" id="3.30.70.2650">
    <property type="match status" value="1"/>
</dbReference>
<dbReference type="InterPro" id="IPR012906">
    <property type="entry name" value="PaaX-like_N"/>
</dbReference>
<dbReference type="PANTHER" id="PTHR30319:SF1">
    <property type="entry name" value="TRANSCRIPTIONAL REPRESSOR PAAX"/>
    <property type="match status" value="1"/>
</dbReference>
<dbReference type="Pfam" id="PF08223">
    <property type="entry name" value="PaaX_C"/>
    <property type="match status" value="1"/>
</dbReference>
<dbReference type="Pfam" id="PF07848">
    <property type="entry name" value="PaaX"/>
    <property type="match status" value="1"/>
</dbReference>